<gene>
    <name evidence="1" type="ORF">PS691_03161</name>
</gene>
<dbReference type="EMBL" id="CABVHQ010000030">
    <property type="protein sequence ID" value="VVO07878.1"/>
    <property type="molecule type" value="Genomic_DNA"/>
</dbReference>
<evidence type="ECO:0000313" key="2">
    <source>
        <dbReference type="Proteomes" id="UP000337909"/>
    </source>
</evidence>
<dbReference type="InterPro" id="IPR011990">
    <property type="entry name" value="TPR-like_helical_dom_sf"/>
</dbReference>
<dbReference type="PANTHER" id="PTHR45588:SF1">
    <property type="entry name" value="WW DOMAIN-CONTAINING PROTEIN"/>
    <property type="match status" value="1"/>
</dbReference>
<proteinExistence type="predicted"/>
<dbReference type="PANTHER" id="PTHR45588">
    <property type="entry name" value="TPR DOMAIN-CONTAINING PROTEIN"/>
    <property type="match status" value="1"/>
</dbReference>
<dbReference type="Gene3D" id="1.25.40.10">
    <property type="entry name" value="Tetratricopeptide repeat domain"/>
    <property type="match status" value="2"/>
</dbReference>
<protein>
    <recommendedName>
        <fullName evidence="3">Tetratricopeptide repeat protein</fullName>
    </recommendedName>
</protein>
<sequence length="557" mass="62624">MGDYYDLGTYSRPVTTSSPQAQVWFDRGLLWSYGYNHEESIRCFRKAIDHDNDCAMAYWGIAHASGSNYNKRWDAFAEQELREAVAKARRATQAALARMDGTTPVEQALIRAQEQRYQADQAASIDELCTWNDAYSASMRSVYAAFADDLDVSSLFAEALINRTPWLLWELKSGAPAQGADTLEAVAVLEQALRLIDQRGDAPHPGLLHMYIHTMEMSPWPERALRACDALRDLVPDAGHLRHMPSHIDVLCGDYHAGLVTNSQAILADRKYLEREGPINFYTLYRSHSYHFKLYSAMFLGQYHPALEAANELIETIPEELLRVTQPPMADWVEGFVPMKMHVLVRFGRWQEILAEPLPDDPQLYCVTTAMLHYAKGVAHAAQAQIAAAEAEQQRLLEAMARVPETRYIFNNTCTDILAIAAAMLQGEIEYRKGNHDSAFGHLRHALELDDNLPYDEPWGWMQPVRHALGALLLEQGRIEEAAAVYRADLGLDNTLSRASRHPDNVWSLHGYVECLHRLGKHAEAAVVQSRLDLAVARADVQISASCFCRVGDGCCR</sequence>
<dbReference type="SUPFAM" id="SSF81901">
    <property type="entry name" value="HCP-like"/>
    <property type="match status" value="1"/>
</dbReference>
<dbReference type="InterPro" id="IPR019734">
    <property type="entry name" value="TPR_rpt"/>
</dbReference>
<dbReference type="AlphaFoldDB" id="A0A5E7D142"/>
<dbReference type="SMART" id="SM00028">
    <property type="entry name" value="TPR"/>
    <property type="match status" value="3"/>
</dbReference>
<reference evidence="1 2" key="1">
    <citation type="submission" date="2019-09" db="EMBL/GenBank/DDBJ databases">
        <authorList>
            <person name="Chandra G."/>
            <person name="Truman W A."/>
        </authorList>
    </citation>
    <scope>NUCLEOTIDE SEQUENCE [LARGE SCALE GENOMIC DNA]</scope>
    <source>
        <strain evidence="1">PS691</strain>
    </source>
</reference>
<dbReference type="SUPFAM" id="SSF48452">
    <property type="entry name" value="TPR-like"/>
    <property type="match status" value="1"/>
</dbReference>
<evidence type="ECO:0000313" key="1">
    <source>
        <dbReference type="EMBL" id="VVO07878.1"/>
    </source>
</evidence>
<dbReference type="OrthoDB" id="9778494at2"/>
<evidence type="ECO:0008006" key="3">
    <source>
        <dbReference type="Google" id="ProtNLM"/>
    </source>
</evidence>
<dbReference type="Proteomes" id="UP000337909">
    <property type="component" value="Unassembled WGS sequence"/>
</dbReference>
<name>A0A5E7D142_PSEFL</name>
<organism evidence="1 2">
    <name type="scientific">Pseudomonas fluorescens</name>
    <dbReference type="NCBI Taxonomy" id="294"/>
    <lineage>
        <taxon>Bacteria</taxon>
        <taxon>Pseudomonadati</taxon>
        <taxon>Pseudomonadota</taxon>
        <taxon>Gammaproteobacteria</taxon>
        <taxon>Pseudomonadales</taxon>
        <taxon>Pseudomonadaceae</taxon>
        <taxon>Pseudomonas</taxon>
    </lineage>
</organism>
<accession>A0A5E7D142</accession>
<dbReference type="RefSeq" id="WP_150643087.1">
    <property type="nucleotide sequence ID" value="NZ_CABVHQ010000030.1"/>
</dbReference>